<evidence type="ECO:0000256" key="7">
    <source>
        <dbReference type="ARBA" id="ARBA00022840"/>
    </source>
</evidence>
<evidence type="ECO:0000313" key="12">
    <source>
        <dbReference type="Proteomes" id="UP000534783"/>
    </source>
</evidence>
<evidence type="ECO:0000256" key="2">
    <source>
        <dbReference type="ARBA" id="ARBA00022598"/>
    </source>
</evidence>
<keyword evidence="12" id="KW-1185">Reference proteome</keyword>
<dbReference type="GO" id="GO:0005524">
    <property type="term" value="F:ATP binding"/>
    <property type="evidence" value="ECO:0007669"/>
    <property type="project" value="UniProtKB-KW"/>
</dbReference>
<organism evidence="11 12">
    <name type="scientific">Candidatus Manganitrophus noduliformans</name>
    <dbReference type="NCBI Taxonomy" id="2606439"/>
    <lineage>
        <taxon>Bacteria</taxon>
        <taxon>Pseudomonadati</taxon>
        <taxon>Nitrospirota</taxon>
        <taxon>Nitrospiria</taxon>
        <taxon>Candidatus Troglogloeales</taxon>
        <taxon>Candidatus Manganitrophaceae</taxon>
        <taxon>Candidatus Manganitrophus</taxon>
    </lineage>
</organism>
<dbReference type="PANTHER" id="PTHR42914:SF1">
    <property type="entry name" value="7-CYANO-7-DEAZAGUANINE SYNTHASE"/>
    <property type="match status" value="1"/>
</dbReference>
<evidence type="ECO:0000256" key="3">
    <source>
        <dbReference type="ARBA" id="ARBA00022723"/>
    </source>
</evidence>
<comment type="similarity">
    <text evidence="8">Belongs to the QueC family.</text>
</comment>
<evidence type="ECO:0000256" key="9">
    <source>
        <dbReference type="ARBA" id="ARBA00039149"/>
    </source>
</evidence>
<keyword evidence="5" id="KW-0671">Queuosine biosynthesis</keyword>
<evidence type="ECO:0000256" key="4">
    <source>
        <dbReference type="ARBA" id="ARBA00022741"/>
    </source>
</evidence>
<dbReference type="GO" id="GO:0008616">
    <property type="term" value="P:tRNA queuosine(34) biosynthetic process"/>
    <property type="evidence" value="ECO:0007669"/>
    <property type="project" value="UniProtKB-KW"/>
</dbReference>
<sequence length="235" mass="25983">MKGRKGRGREEKVLALVSGGIDSAVLVSELSAQFTAVVPFYIRNGFAWEKAELHWLRRYLKRIAFKTIAPLKIVDLPLRDIYPDHWSLTGKKIPSFESEDAAVYLPGRNIILLSKAAVYAALQGIAFIASGILKGNPFPDSTPLFFRTMETALSEGLRAPLTVVTPYAQLSKREVLERGRALPLFLTFSCIAPKGRAHCGNCNKCAERMRAFRAAGLSDPTTYRSMPSVKGKSHD</sequence>
<dbReference type="Gene3D" id="3.40.50.620">
    <property type="entry name" value="HUPs"/>
    <property type="match status" value="1"/>
</dbReference>
<proteinExistence type="inferred from homology"/>
<keyword evidence="4" id="KW-0547">Nucleotide-binding</keyword>
<reference evidence="11 12" key="1">
    <citation type="journal article" date="2020" name="Nature">
        <title>Bacterial chemolithoautotrophy via manganese oxidation.</title>
        <authorList>
            <person name="Yu H."/>
            <person name="Leadbetter J.R."/>
        </authorList>
    </citation>
    <scope>NUCLEOTIDE SEQUENCE [LARGE SCALE GENOMIC DNA]</scope>
    <source>
        <strain evidence="11 12">Mn-1</strain>
    </source>
</reference>
<dbReference type="SUPFAM" id="SSF52402">
    <property type="entry name" value="Adenine nucleotide alpha hydrolases-like"/>
    <property type="match status" value="1"/>
</dbReference>
<dbReference type="EC" id="6.3.4.20" evidence="9"/>
<dbReference type="GO" id="GO:0046872">
    <property type="term" value="F:metal ion binding"/>
    <property type="evidence" value="ECO:0007669"/>
    <property type="project" value="UniProtKB-KW"/>
</dbReference>
<gene>
    <name evidence="11" type="ORF">MNODULE_13320</name>
</gene>
<keyword evidence="7" id="KW-0067">ATP-binding</keyword>
<evidence type="ECO:0000256" key="8">
    <source>
        <dbReference type="ARBA" id="ARBA00037993"/>
    </source>
</evidence>
<name>A0A7X6IBP9_9BACT</name>
<dbReference type="EMBL" id="VTOW01000002">
    <property type="protein sequence ID" value="NKE71721.1"/>
    <property type="molecule type" value="Genomic_DNA"/>
</dbReference>
<keyword evidence="3" id="KW-0479">Metal-binding</keyword>
<dbReference type="Pfam" id="PF06508">
    <property type="entry name" value="QueC"/>
    <property type="match status" value="1"/>
</dbReference>
<dbReference type="InterPro" id="IPR014729">
    <property type="entry name" value="Rossmann-like_a/b/a_fold"/>
</dbReference>
<keyword evidence="2" id="KW-0436">Ligase</keyword>
<dbReference type="Proteomes" id="UP000534783">
    <property type="component" value="Unassembled WGS sequence"/>
</dbReference>
<evidence type="ECO:0000256" key="1">
    <source>
        <dbReference type="ARBA" id="ARBA00005061"/>
    </source>
</evidence>
<comment type="catalytic activity">
    <reaction evidence="10">
        <text>7-carboxy-7-carbaguanine + NH4(+) + 2 ATP = 7-cyano-7-carbaguanine + 2 AMP + 2 diphosphate + 2 H(+)</text>
        <dbReference type="Rhea" id="RHEA:27982"/>
        <dbReference type="ChEBI" id="CHEBI:15378"/>
        <dbReference type="ChEBI" id="CHEBI:28938"/>
        <dbReference type="ChEBI" id="CHEBI:30616"/>
        <dbReference type="ChEBI" id="CHEBI:33019"/>
        <dbReference type="ChEBI" id="CHEBI:45075"/>
        <dbReference type="ChEBI" id="CHEBI:61036"/>
        <dbReference type="ChEBI" id="CHEBI:456215"/>
        <dbReference type="EC" id="6.3.4.20"/>
    </reaction>
</comment>
<comment type="pathway">
    <text evidence="1">Purine metabolism; 7-cyano-7-deazaguanine biosynthesis.</text>
</comment>
<dbReference type="InterPro" id="IPR018317">
    <property type="entry name" value="QueC"/>
</dbReference>
<dbReference type="PIRSF" id="PIRSF006293">
    <property type="entry name" value="ExsB"/>
    <property type="match status" value="1"/>
</dbReference>
<accession>A0A7X6IBP9</accession>
<protein>
    <recommendedName>
        <fullName evidence="9">7-cyano-7-deazaguanine synthase</fullName>
        <ecNumber evidence="9">6.3.4.20</ecNumber>
    </recommendedName>
</protein>
<evidence type="ECO:0000256" key="10">
    <source>
        <dbReference type="ARBA" id="ARBA00047890"/>
    </source>
</evidence>
<dbReference type="AlphaFoldDB" id="A0A7X6IBP9"/>
<evidence type="ECO:0000313" key="11">
    <source>
        <dbReference type="EMBL" id="NKE71721.1"/>
    </source>
</evidence>
<evidence type="ECO:0000256" key="5">
    <source>
        <dbReference type="ARBA" id="ARBA00022785"/>
    </source>
</evidence>
<dbReference type="GO" id="GO:0016874">
    <property type="term" value="F:ligase activity"/>
    <property type="evidence" value="ECO:0007669"/>
    <property type="project" value="UniProtKB-KW"/>
</dbReference>
<dbReference type="PANTHER" id="PTHR42914">
    <property type="entry name" value="7-CYANO-7-DEAZAGUANINE SYNTHASE"/>
    <property type="match status" value="1"/>
</dbReference>
<keyword evidence="6" id="KW-0862">Zinc</keyword>
<comment type="caution">
    <text evidence="11">The sequence shown here is derived from an EMBL/GenBank/DDBJ whole genome shotgun (WGS) entry which is preliminary data.</text>
</comment>
<evidence type="ECO:0000256" key="6">
    <source>
        <dbReference type="ARBA" id="ARBA00022833"/>
    </source>
</evidence>